<name>A0A6P1CEC3_9NOCA</name>
<keyword evidence="1" id="KW-0812">Transmembrane</keyword>
<evidence type="ECO:0000256" key="1">
    <source>
        <dbReference type="SAM" id="Phobius"/>
    </source>
</evidence>
<evidence type="ECO:0000313" key="3">
    <source>
        <dbReference type="Proteomes" id="UP000471166"/>
    </source>
</evidence>
<keyword evidence="1" id="KW-0472">Membrane</keyword>
<dbReference type="AlphaFoldDB" id="A0A6P1CEC3"/>
<accession>A0A6P1CEC3</accession>
<proteinExistence type="predicted"/>
<keyword evidence="1" id="KW-1133">Transmembrane helix</keyword>
<protein>
    <submittedName>
        <fullName evidence="2">Uncharacterized protein</fullName>
    </submittedName>
</protein>
<sequence>MSAVTVAVVFGFLCCALLIRMIGLRQQRRQLRVVRVRPMRAVRAPRAMMDE</sequence>
<organism evidence="2 3">
    <name type="scientific">Nocardia cyriacigeorgica</name>
    <dbReference type="NCBI Taxonomy" id="135487"/>
    <lineage>
        <taxon>Bacteria</taxon>
        <taxon>Bacillati</taxon>
        <taxon>Actinomycetota</taxon>
        <taxon>Actinomycetes</taxon>
        <taxon>Mycobacteriales</taxon>
        <taxon>Nocardiaceae</taxon>
        <taxon>Nocardia</taxon>
    </lineage>
</organism>
<evidence type="ECO:0000313" key="2">
    <source>
        <dbReference type="EMBL" id="NEW30961.1"/>
    </source>
</evidence>
<gene>
    <name evidence="2" type="ORF">GV791_00105</name>
</gene>
<feature type="transmembrane region" description="Helical" evidence="1">
    <location>
        <begin position="6"/>
        <end position="23"/>
    </location>
</feature>
<dbReference type="Proteomes" id="UP000471166">
    <property type="component" value="Unassembled WGS sequence"/>
</dbReference>
<comment type="caution">
    <text evidence="2">The sequence shown here is derived from an EMBL/GenBank/DDBJ whole genome shotgun (WGS) entry which is preliminary data.</text>
</comment>
<dbReference type="RefSeq" id="WP_158430179.1">
    <property type="nucleotide sequence ID" value="NZ_AP026975.1"/>
</dbReference>
<dbReference type="EMBL" id="JAAGVB010000001">
    <property type="protein sequence ID" value="NEW30961.1"/>
    <property type="molecule type" value="Genomic_DNA"/>
</dbReference>
<reference evidence="2 3" key="1">
    <citation type="submission" date="2020-01" db="EMBL/GenBank/DDBJ databases">
        <title>Genetics and antimicrobial susceptibilities of Nocardia species isolated from the soil; a comparison with species isolated from humans.</title>
        <authorList>
            <person name="Carrasco G."/>
            <person name="Monzon S."/>
            <person name="Sansegundo M."/>
            <person name="Garcia E."/>
            <person name="Garrido N."/>
            <person name="Medina M.J."/>
            <person name="Villalon P."/>
            <person name="Ramirez-Arocha A.C."/>
            <person name="Jimenez P."/>
            <person name="Cuesta I."/>
            <person name="Valdezate S."/>
        </authorList>
    </citation>
    <scope>NUCLEOTIDE SEQUENCE [LARGE SCALE GENOMIC DNA]</scope>
    <source>
        <strain evidence="2 3">CNM20110626</strain>
    </source>
</reference>